<proteinExistence type="predicted"/>
<accession>A0A0C1H2X0</accession>
<dbReference type="Pfam" id="PF10109">
    <property type="entry name" value="Phage_TAC_7"/>
    <property type="match status" value="1"/>
</dbReference>
<dbReference type="AlphaFoldDB" id="A0A0C1H2X0"/>
<protein>
    <recommendedName>
        <fullName evidence="3">Phage tail assembly protein</fullName>
    </recommendedName>
</protein>
<evidence type="ECO:0000313" key="1">
    <source>
        <dbReference type="EMBL" id="KIC12785.1"/>
    </source>
</evidence>
<sequence length="112" mass="12668">MTQSPFRYGDFFLFLENEMNEAKQMQADLGVNTVVKLKYPVRLATGQVLSELEVRRPRVGDLRAVMHIGSEVEQGLMLVARVTGLVPEDLDELDLQDLEAVQATFRSETEQV</sequence>
<reference evidence="1 2" key="1">
    <citation type="submission" date="2014-12" db="EMBL/GenBank/DDBJ databases">
        <title>Genome sequence of Morococcus cerebrosus.</title>
        <authorList>
            <person name="Shin S.-K."/>
            <person name="Yi H."/>
        </authorList>
    </citation>
    <scope>NUCLEOTIDE SEQUENCE [LARGE SCALE GENOMIC DNA]</scope>
    <source>
        <strain evidence="1 2">CIP 81.93</strain>
    </source>
</reference>
<organism evidence="1 2">
    <name type="scientific">Morococcus cerebrosus</name>
    <dbReference type="NCBI Taxonomy" id="1056807"/>
    <lineage>
        <taxon>Bacteria</taxon>
        <taxon>Pseudomonadati</taxon>
        <taxon>Pseudomonadota</taxon>
        <taxon>Betaproteobacteria</taxon>
        <taxon>Neisseriales</taxon>
        <taxon>Neisseriaceae</taxon>
        <taxon>Morococcus</taxon>
    </lineage>
</organism>
<evidence type="ECO:0000313" key="2">
    <source>
        <dbReference type="Proteomes" id="UP000031390"/>
    </source>
</evidence>
<comment type="caution">
    <text evidence="1">The sequence shown here is derived from an EMBL/GenBank/DDBJ whole genome shotgun (WGS) entry which is preliminary data.</text>
</comment>
<dbReference type="EMBL" id="JUFZ01000013">
    <property type="protein sequence ID" value="KIC12785.1"/>
    <property type="molecule type" value="Genomic_DNA"/>
</dbReference>
<name>A0A0C1H2X0_9NEIS</name>
<dbReference type="InterPro" id="IPR019289">
    <property type="entry name" value="Phage_tail_E/E"/>
</dbReference>
<dbReference type="PATRIC" id="fig|1056807.3.peg.313"/>
<gene>
    <name evidence="1" type="ORF">MCC93_03250</name>
</gene>
<dbReference type="Proteomes" id="UP000031390">
    <property type="component" value="Unassembled WGS sequence"/>
</dbReference>
<evidence type="ECO:0008006" key="3">
    <source>
        <dbReference type="Google" id="ProtNLM"/>
    </source>
</evidence>